<dbReference type="GO" id="GO:0005886">
    <property type="term" value="C:plasma membrane"/>
    <property type="evidence" value="ECO:0007669"/>
    <property type="project" value="TreeGrafter"/>
</dbReference>
<dbReference type="InterPro" id="IPR000160">
    <property type="entry name" value="GGDEF_dom"/>
</dbReference>
<gene>
    <name evidence="5" type="ORF">KP803_18950</name>
</gene>
<keyword evidence="3" id="KW-1133">Transmembrane helix</keyword>
<dbReference type="Pfam" id="PF05228">
    <property type="entry name" value="CHASE4"/>
    <property type="match status" value="1"/>
</dbReference>
<comment type="caution">
    <text evidence="5">The sequence shown here is derived from an EMBL/GenBank/DDBJ whole genome shotgun (WGS) entry which is preliminary data.</text>
</comment>
<dbReference type="PROSITE" id="PS50887">
    <property type="entry name" value="GGDEF"/>
    <property type="match status" value="1"/>
</dbReference>
<dbReference type="Gene3D" id="3.30.70.270">
    <property type="match status" value="1"/>
</dbReference>
<keyword evidence="5" id="KW-0548">Nucleotidyltransferase</keyword>
<dbReference type="GO" id="GO:1902201">
    <property type="term" value="P:negative regulation of bacterial-type flagellum-dependent cell motility"/>
    <property type="evidence" value="ECO:0007669"/>
    <property type="project" value="TreeGrafter"/>
</dbReference>
<dbReference type="SUPFAM" id="SSF55073">
    <property type="entry name" value="Nucleotide cyclase"/>
    <property type="match status" value="1"/>
</dbReference>
<evidence type="ECO:0000256" key="2">
    <source>
        <dbReference type="ARBA" id="ARBA00034247"/>
    </source>
</evidence>
<reference evidence="5" key="1">
    <citation type="submission" date="2021-11" db="EMBL/GenBank/DDBJ databases">
        <title>Vibrio ZSDE26 sp. nov. and Vibrio ZSDZ34 sp. nov., isolated from coastal seawater in Qingdao.</title>
        <authorList>
            <person name="Zhang P."/>
        </authorList>
    </citation>
    <scope>NUCLEOTIDE SEQUENCE</scope>
    <source>
        <strain evidence="5">ZSDE26</strain>
    </source>
</reference>
<evidence type="ECO:0000256" key="1">
    <source>
        <dbReference type="ARBA" id="ARBA00012528"/>
    </source>
</evidence>
<dbReference type="CDD" id="cd01949">
    <property type="entry name" value="GGDEF"/>
    <property type="match status" value="1"/>
</dbReference>
<feature type="domain" description="GGDEF" evidence="4">
    <location>
        <begin position="370"/>
        <end position="507"/>
    </location>
</feature>
<dbReference type="AlphaFoldDB" id="A0A9X1XM46"/>
<evidence type="ECO:0000256" key="3">
    <source>
        <dbReference type="SAM" id="Phobius"/>
    </source>
</evidence>
<feature type="transmembrane region" description="Helical" evidence="3">
    <location>
        <begin position="12"/>
        <end position="34"/>
    </location>
</feature>
<evidence type="ECO:0000259" key="4">
    <source>
        <dbReference type="PROSITE" id="PS50887"/>
    </source>
</evidence>
<dbReference type="InterPro" id="IPR050469">
    <property type="entry name" value="Diguanylate_Cyclase"/>
</dbReference>
<dbReference type="EMBL" id="JAJHVV010000014">
    <property type="protein sequence ID" value="MCK6265349.1"/>
    <property type="molecule type" value="Genomic_DNA"/>
</dbReference>
<proteinExistence type="predicted"/>
<dbReference type="InterPro" id="IPR007892">
    <property type="entry name" value="CHASE4"/>
</dbReference>
<dbReference type="SMART" id="SM00267">
    <property type="entry name" value="GGDEF"/>
    <property type="match status" value="1"/>
</dbReference>
<dbReference type="Pfam" id="PF00990">
    <property type="entry name" value="GGDEF"/>
    <property type="match status" value="1"/>
</dbReference>
<name>A0A9X1XM46_9VIBR</name>
<dbReference type="Proteomes" id="UP001139559">
    <property type="component" value="Unassembled WGS sequence"/>
</dbReference>
<keyword evidence="3" id="KW-0472">Membrane</keyword>
<protein>
    <recommendedName>
        <fullName evidence="1">diguanylate cyclase</fullName>
        <ecNumber evidence="1">2.7.7.65</ecNumber>
    </recommendedName>
</protein>
<dbReference type="GO" id="GO:0043709">
    <property type="term" value="P:cell adhesion involved in single-species biofilm formation"/>
    <property type="evidence" value="ECO:0007669"/>
    <property type="project" value="TreeGrafter"/>
</dbReference>
<keyword evidence="3" id="KW-0812">Transmembrane</keyword>
<keyword evidence="5" id="KW-0808">Transferase</keyword>
<evidence type="ECO:0000313" key="5">
    <source>
        <dbReference type="EMBL" id="MCK6265349.1"/>
    </source>
</evidence>
<dbReference type="EC" id="2.7.7.65" evidence="1"/>
<comment type="catalytic activity">
    <reaction evidence="2">
        <text>2 GTP = 3',3'-c-di-GMP + 2 diphosphate</text>
        <dbReference type="Rhea" id="RHEA:24898"/>
        <dbReference type="ChEBI" id="CHEBI:33019"/>
        <dbReference type="ChEBI" id="CHEBI:37565"/>
        <dbReference type="ChEBI" id="CHEBI:58805"/>
        <dbReference type="EC" id="2.7.7.65"/>
    </reaction>
</comment>
<dbReference type="InterPro" id="IPR043128">
    <property type="entry name" value="Rev_trsase/Diguanyl_cyclase"/>
</dbReference>
<dbReference type="RefSeq" id="WP_248010419.1">
    <property type="nucleotide sequence ID" value="NZ_JAJHVV010000014.1"/>
</dbReference>
<keyword evidence="6" id="KW-1185">Reference proteome</keyword>
<dbReference type="PANTHER" id="PTHR45138">
    <property type="entry name" value="REGULATORY COMPONENTS OF SENSORY TRANSDUCTION SYSTEM"/>
    <property type="match status" value="1"/>
</dbReference>
<dbReference type="NCBIfam" id="TIGR00254">
    <property type="entry name" value="GGDEF"/>
    <property type="match status" value="1"/>
</dbReference>
<accession>A0A9X1XM46</accession>
<dbReference type="GO" id="GO:0052621">
    <property type="term" value="F:diguanylate cyclase activity"/>
    <property type="evidence" value="ECO:0007669"/>
    <property type="project" value="UniProtKB-EC"/>
</dbReference>
<sequence>MSVSNWSMRTLSGLMSFVIVVMFLCAYFVFKFFWSYDKALAQIESIHERELQQVNTMLTLAKDDLEGKLSDYAAWDSMAEFASDGNEAFRKDDLNIHTLSSMGLEGVIVFNKDKETVYSRRYDHIQEKEVLMGKELPSYFDLLLHKAEQTPVDKLNALTGLIAFEEHAYIYSLARICNSEALECNNGFLIFIAPLEPDYLQLVEKTTGLEVSIRTLKTIPVFHHEHGSSAESYLNYLDPISNININIKIIHSIIRPTFIEVDELSVVIGFSLTLFLMNMLLVHKLTAPIKQARKALIEFAQQGKTLPDDQQFVSKEMKQFSMTINKLVNEIDASRKELKWQSEHDFLTGLANKRLLEKLTTKWIDDPKVAYLTFFMIDIDYFKPYNDHYGHLAGDQALERVAKRLPKSIQIEKQVLARFGGEEFCLVIAASTPFDSLAIAKQIHMNMKTLGILHEYSKVAETLTVSVGGIQCVRGSTENYQSLIHKADIELYKVKENGRNGTSIIDGS</sequence>
<dbReference type="InterPro" id="IPR029787">
    <property type="entry name" value="Nucleotide_cyclase"/>
</dbReference>
<dbReference type="PANTHER" id="PTHR45138:SF9">
    <property type="entry name" value="DIGUANYLATE CYCLASE DGCM-RELATED"/>
    <property type="match status" value="1"/>
</dbReference>
<evidence type="ECO:0000313" key="6">
    <source>
        <dbReference type="Proteomes" id="UP001139559"/>
    </source>
</evidence>
<organism evidence="5 6">
    <name type="scientific">Vibrio amylolyticus</name>
    <dbReference type="NCBI Taxonomy" id="2847292"/>
    <lineage>
        <taxon>Bacteria</taxon>
        <taxon>Pseudomonadati</taxon>
        <taxon>Pseudomonadota</taxon>
        <taxon>Gammaproteobacteria</taxon>
        <taxon>Vibrionales</taxon>
        <taxon>Vibrionaceae</taxon>
        <taxon>Vibrio</taxon>
    </lineage>
</organism>